<name>A0A481TRR6_HHV2</name>
<dbReference type="EMBL" id="MH790643">
    <property type="protein sequence ID" value="QBH83676.1"/>
    <property type="molecule type" value="Genomic_DNA"/>
</dbReference>
<organism evidence="1">
    <name type="scientific">Human herpesvirus 2</name>
    <name type="common">HHV-2</name>
    <name type="synonym">Human herpes simplex virus 2</name>
    <dbReference type="NCBI Taxonomy" id="10310"/>
    <lineage>
        <taxon>Viruses</taxon>
        <taxon>Duplodnaviria</taxon>
        <taxon>Heunggongvirae</taxon>
        <taxon>Peploviricota</taxon>
        <taxon>Herviviricetes</taxon>
        <taxon>Herpesvirales</taxon>
        <taxon>Orthoherpesviridae</taxon>
        <taxon>Alphaherpesvirinae</taxon>
        <taxon>Simplexvirus</taxon>
        <taxon>Simplexvirus humanalpha2</taxon>
    </lineage>
</organism>
<sequence>MAVPMFPPALTGGPAPGSLLRVRGSRASVWCPRGRRGFFLSARQAALMGGRPPG</sequence>
<evidence type="ECO:0000313" key="1">
    <source>
        <dbReference type="EMBL" id="QBH83676.1"/>
    </source>
</evidence>
<reference evidence="1" key="1">
    <citation type="submission" date="2018-08" db="EMBL/GenBank/DDBJ databases">
        <title>HSV2 whole genome sequences from clinical isolates.</title>
        <authorList>
            <person name="Roychoudhury P."/>
            <person name="Greninger A.L."/>
            <person name="Jerome K.R."/>
            <person name="Johnston C."/>
            <person name="Wald A."/>
            <person name="Xie H."/>
        </authorList>
    </citation>
    <scope>NUCLEOTIDE SEQUENCE</scope>
    <source>
        <strain evidence="1">2005-42278</strain>
    </source>
</reference>
<proteinExistence type="predicted"/>
<accession>A0A481TRR6</accession>
<protein>
    <submittedName>
        <fullName evidence="1">Uncharacterized protein</fullName>
    </submittedName>
</protein>
<organismHost>
    <name type="scientific">Homo sapiens</name>
    <name type="common">Human</name>
    <dbReference type="NCBI Taxonomy" id="9606"/>
</organismHost>